<feature type="transmembrane region" description="Helical" evidence="8">
    <location>
        <begin position="326"/>
        <end position="353"/>
    </location>
</feature>
<dbReference type="KEGG" id="lfv:LF543_02195"/>
<evidence type="ECO:0000256" key="2">
    <source>
        <dbReference type="ARBA" id="ARBA00009773"/>
    </source>
</evidence>
<dbReference type="InterPro" id="IPR002549">
    <property type="entry name" value="AI-2E-like"/>
</dbReference>
<dbReference type="Pfam" id="PF01594">
    <property type="entry name" value="AI-2E_transport"/>
    <property type="match status" value="1"/>
</dbReference>
<feature type="transmembrane region" description="Helical" evidence="8">
    <location>
        <begin position="78"/>
        <end position="100"/>
    </location>
</feature>
<dbReference type="GO" id="GO:0055085">
    <property type="term" value="P:transmembrane transport"/>
    <property type="evidence" value="ECO:0007669"/>
    <property type="project" value="TreeGrafter"/>
</dbReference>
<organism evidence="9 10">
    <name type="scientific">Fructilactobacillus fructivorans</name>
    <dbReference type="NCBI Taxonomy" id="1614"/>
    <lineage>
        <taxon>Bacteria</taxon>
        <taxon>Bacillati</taxon>
        <taxon>Bacillota</taxon>
        <taxon>Bacilli</taxon>
        <taxon>Lactobacillales</taxon>
        <taxon>Lactobacillaceae</taxon>
        <taxon>Fructilactobacillus</taxon>
    </lineage>
</organism>
<name>A0AAE6P162_9LACO</name>
<keyword evidence="4" id="KW-1003">Cell membrane</keyword>
<dbReference type="PANTHER" id="PTHR21716:SF53">
    <property type="entry name" value="PERMEASE PERM-RELATED"/>
    <property type="match status" value="1"/>
</dbReference>
<feature type="transmembrane region" description="Helical" evidence="8">
    <location>
        <begin position="229"/>
        <end position="251"/>
    </location>
</feature>
<protein>
    <submittedName>
        <fullName evidence="9">AI-2E family transporter</fullName>
    </submittedName>
</protein>
<evidence type="ECO:0000256" key="1">
    <source>
        <dbReference type="ARBA" id="ARBA00004651"/>
    </source>
</evidence>
<evidence type="ECO:0000256" key="7">
    <source>
        <dbReference type="ARBA" id="ARBA00023136"/>
    </source>
</evidence>
<evidence type="ECO:0000256" key="3">
    <source>
        <dbReference type="ARBA" id="ARBA00022448"/>
    </source>
</evidence>
<comment type="subcellular location">
    <subcellularLocation>
        <location evidence="1">Cell membrane</location>
        <topology evidence="1">Multi-pass membrane protein</topology>
    </subcellularLocation>
</comment>
<gene>
    <name evidence="9" type="ORF">LF543_02195</name>
</gene>
<evidence type="ECO:0000256" key="8">
    <source>
        <dbReference type="SAM" id="Phobius"/>
    </source>
</evidence>
<feature type="transmembrane region" description="Helical" evidence="8">
    <location>
        <begin position="168"/>
        <end position="190"/>
    </location>
</feature>
<proteinExistence type="inferred from homology"/>
<feature type="transmembrane region" description="Helical" evidence="8">
    <location>
        <begin position="257"/>
        <end position="278"/>
    </location>
</feature>
<feature type="transmembrane region" description="Helical" evidence="8">
    <location>
        <begin position="7"/>
        <end position="25"/>
    </location>
</feature>
<keyword evidence="3" id="KW-0813">Transport</keyword>
<sequence length="381" mass="42307">MNRFKNSALFFWTIEILIAVGIVYLCSKVGFIFSPIVIFVSTIFVPLLLAGFLYYMLNPIVNLLMKIKITKTKKINRTWATAIVFLIVIGVIVYMVFSFVPRLITQVANMVGAAPEFAKQGQELLTKVTRYGFLKKVDWRPIVDKLQSSYSSYLKTVLANLTSSVGSIISMATNVVVTAITVPVILFYMLKDGNKLLPSIEKLMPALSKHHQKQTVTLLKKMNHTLSRYIGGQVIECLFVGTFTSLGYVLIGQKYALLLGVFAGLCNIIPYVGPYIGIIPSLFVAFSDNIMQVIWVIVVVIIVQQIDGNLVYPNVIGKSLKIHPLTIIIILLAAGHIAGLFGMILAIPVYAIAKVIIEYCYNIWLVQHDNPNTTPKDDAPS</sequence>
<dbReference type="EMBL" id="CP045562">
    <property type="protein sequence ID" value="QFX92448.1"/>
    <property type="molecule type" value="Genomic_DNA"/>
</dbReference>
<evidence type="ECO:0000313" key="10">
    <source>
        <dbReference type="Proteomes" id="UP000327194"/>
    </source>
</evidence>
<comment type="similarity">
    <text evidence="2">Belongs to the autoinducer-2 exporter (AI-2E) (TC 2.A.86) family.</text>
</comment>
<feature type="transmembrane region" description="Helical" evidence="8">
    <location>
        <begin position="290"/>
        <end position="306"/>
    </location>
</feature>
<reference evidence="9 10" key="1">
    <citation type="submission" date="2019-10" db="EMBL/GenBank/DDBJ databases">
        <title>Genome sequencing of Lactobacillus fructivorans.</title>
        <authorList>
            <person name="Kim K."/>
        </authorList>
    </citation>
    <scope>NUCLEOTIDE SEQUENCE [LARGE SCALE GENOMIC DNA]</scope>
    <source>
        <strain evidence="9 10">LF543</strain>
    </source>
</reference>
<keyword evidence="5 8" id="KW-0812">Transmembrane</keyword>
<dbReference type="GO" id="GO:0005886">
    <property type="term" value="C:plasma membrane"/>
    <property type="evidence" value="ECO:0007669"/>
    <property type="project" value="UniProtKB-SubCell"/>
</dbReference>
<keyword evidence="6 8" id="KW-1133">Transmembrane helix</keyword>
<evidence type="ECO:0000256" key="6">
    <source>
        <dbReference type="ARBA" id="ARBA00022989"/>
    </source>
</evidence>
<keyword evidence="7 8" id="KW-0472">Membrane</keyword>
<dbReference type="RefSeq" id="WP_010022792.1">
    <property type="nucleotide sequence ID" value="NZ_AZDS01000005.1"/>
</dbReference>
<dbReference type="Proteomes" id="UP000327194">
    <property type="component" value="Chromosome"/>
</dbReference>
<evidence type="ECO:0000256" key="4">
    <source>
        <dbReference type="ARBA" id="ARBA00022475"/>
    </source>
</evidence>
<accession>A0AAE6P162</accession>
<feature type="transmembrane region" description="Helical" evidence="8">
    <location>
        <begin position="31"/>
        <end position="57"/>
    </location>
</feature>
<dbReference type="AlphaFoldDB" id="A0AAE6P162"/>
<evidence type="ECO:0000313" key="9">
    <source>
        <dbReference type="EMBL" id="QFX92448.1"/>
    </source>
</evidence>
<dbReference type="PANTHER" id="PTHR21716">
    <property type="entry name" value="TRANSMEMBRANE PROTEIN"/>
    <property type="match status" value="1"/>
</dbReference>
<evidence type="ECO:0000256" key="5">
    <source>
        <dbReference type="ARBA" id="ARBA00022692"/>
    </source>
</evidence>